<reference evidence="2 3" key="1">
    <citation type="submission" date="2017-02" db="EMBL/GenBank/DDBJ databases">
        <authorList>
            <person name="Peterson S.W."/>
        </authorList>
    </citation>
    <scope>NUCLEOTIDE SEQUENCE [LARGE SCALE GENOMIC DNA]</scope>
    <source>
        <strain evidence="2 3">B Mb 05.01</strain>
    </source>
</reference>
<dbReference type="EMBL" id="FUKO01000041">
    <property type="protein sequence ID" value="SJN46297.1"/>
    <property type="molecule type" value="Genomic_DNA"/>
</dbReference>
<gene>
    <name evidence="2" type="ORF">FM104_14780</name>
</gene>
<sequence>MLGACVGDAQVAHAQEGCGSAQGASLSFRYPSNLAEPYLMCARGPRQRYREGRGAAGPVTRTGSLKKR</sequence>
<evidence type="ECO:0000313" key="2">
    <source>
        <dbReference type="EMBL" id="SJN46297.1"/>
    </source>
</evidence>
<name>A0A1R4KQ98_9MICO</name>
<evidence type="ECO:0000256" key="1">
    <source>
        <dbReference type="SAM" id="MobiDB-lite"/>
    </source>
</evidence>
<evidence type="ECO:0000313" key="3">
    <source>
        <dbReference type="Proteomes" id="UP000196320"/>
    </source>
</evidence>
<proteinExistence type="predicted"/>
<dbReference type="Proteomes" id="UP000196320">
    <property type="component" value="Unassembled WGS sequence"/>
</dbReference>
<dbReference type="AlphaFoldDB" id="A0A1R4KQ98"/>
<accession>A0A1R4KQ98</accession>
<protein>
    <submittedName>
        <fullName evidence="2">Uncharacterized protein</fullName>
    </submittedName>
</protein>
<organism evidence="2 3">
    <name type="scientific">Microbacterium esteraromaticum</name>
    <dbReference type="NCBI Taxonomy" id="57043"/>
    <lineage>
        <taxon>Bacteria</taxon>
        <taxon>Bacillati</taxon>
        <taxon>Actinomycetota</taxon>
        <taxon>Actinomycetes</taxon>
        <taxon>Micrococcales</taxon>
        <taxon>Microbacteriaceae</taxon>
        <taxon>Microbacterium</taxon>
    </lineage>
</organism>
<keyword evidence="3" id="KW-1185">Reference proteome</keyword>
<feature type="region of interest" description="Disordered" evidence="1">
    <location>
        <begin position="49"/>
        <end position="68"/>
    </location>
</feature>